<dbReference type="PANTHER" id="PTHR43625:SF78">
    <property type="entry name" value="PYRIDOXAL REDUCTASE-RELATED"/>
    <property type="match status" value="1"/>
</dbReference>
<name>A0A9P4HC62_9PLEO</name>
<accession>A0A9P4HC62</accession>
<dbReference type="InterPro" id="IPR050791">
    <property type="entry name" value="Aldo-Keto_reductase"/>
</dbReference>
<evidence type="ECO:0000313" key="4">
    <source>
        <dbReference type="Proteomes" id="UP000799777"/>
    </source>
</evidence>
<dbReference type="OrthoDB" id="37537at2759"/>
<dbReference type="GO" id="GO:0005737">
    <property type="term" value="C:cytoplasm"/>
    <property type="evidence" value="ECO:0007669"/>
    <property type="project" value="TreeGrafter"/>
</dbReference>
<gene>
    <name evidence="3" type="ORF">EK21DRAFT_110393</name>
</gene>
<keyword evidence="4" id="KW-1185">Reference proteome</keyword>
<dbReference type="SUPFAM" id="SSF51430">
    <property type="entry name" value="NAD(P)-linked oxidoreductase"/>
    <property type="match status" value="1"/>
</dbReference>
<dbReference type="Gene3D" id="3.20.20.100">
    <property type="entry name" value="NADP-dependent oxidoreductase domain"/>
    <property type="match status" value="1"/>
</dbReference>
<dbReference type="InterPro" id="IPR036812">
    <property type="entry name" value="NAD(P)_OxRdtase_dom_sf"/>
</dbReference>
<dbReference type="CDD" id="cd19077">
    <property type="entry name" value="AKR_AKR8A1-2"/>
    <property type="match status" value="1"/>
</dbReference>
<organism evidence="3 4">
    <name type="scientific">Setomelanomma holmii</name>
    <dbReference type="NCBI Taxonomy" id="210430"/>
    <lineage>
        <taxon>Eukaryota</taxon>
        <taxon>Fungi</taxon>
        <taxon>Dikarya</taxon>
        <taxon>Ascomycota</taxon>
        <taxon>Pezizomycotina</taxon>
        <taxon>Dothideomycetes</taxon>
        <taxon>Pleosporomycetidae</taxon>
        <taxon>Pleosporales</taxon>
        <taxon>Pleosporineae</taxon>
        <taxon>Phaeosphaeriaceae</taxon>
        <taxon>Setomelanomma</taxon>
    </lineage>
</organism>
<protein>
    <submittedName>
        <fullName evidence="3">Aldo/keto reductase</fullName>
    </submittedName>
</protein>
<sequence>MPTLTGKKVSDIGYGLMGLTWRKNPPSQSQSFEAMRTALSLGANNWNGGELYGSPERNSLHLLNEYFTKYPEDAEKVVLSIKGGIIPGQMKPDGSKAGVQRSIDECLRQLDGKKFLDLFECARVDLSVPIEETVSYIADYVKAGKLGGISLSEVGAKSIRKAHAVHPISAVEVEFSLWATEILENEVAATCAELGIPIIAYSPLGRGFLTGRYKKHSDLEPDSMLHHFPRFHPDVFDENVKLLHAVEEIAKDKGVTPVQIAIGWVLYQSGKPGMPTIIPIPGATTSERIEENMKPATLSDEDFKALDEILKKFPVIGGRYQKGAEAHLFA</sequence>
<evidence type="ECO:0000256" key="1">
    <source>
        <dbReference type="ARBA" id="ARBA00023002"/>
    </source>
</evidence>
<proteinExistence type="predicted"/>
<keyword evidence="1" id="KW-0560">Oxidoreductase</keyword>
<evidence type="ECO:0000259" key="2">
    <source>
        <dbReference type="Pfam" id="PF00248"/>
    </source>
</evidence>
<comment type="caution">
    <text evidence="3">The sequence shown here is derived from an EMBL/GenBank/DDBJ whole genome shotgun (WGS) entry which is preliminary data.</text>
</comment>
<evidence type="ECO:0000313" key="3">
    <source>
        <dbReference type="EMBL" id="KAF2031943.1"/>
    </source>
</evidence>
<dbReference type="Pfam" id="PF00248">
    <property type="entry name" value="Aldo_ket_red"/>
    <property type="match status" value="1"/>
</dbReference>
<dbReference type="PANTHER" id="PTHR43625">
    <property type="entry name" value="AFLATOXIN B1 ALDEHYDE REDUCTASE"/>
    <property type="match status" value="1"/>
</dbReference>
<reference evidence="3" key="1">
    <citation type="journal article" date="2020" name="Stud. Mycol.">
        <title>101 Dothideomycetes genomes: a test case for predicting lifestyles and emergence of pathogens.</title>
        <authorList>
            <person name="Haridas S."/>
            <person name="Albert R."/>
            <person name="Binder M."/>
            <person name="Bloem J."/>
            <person name="Labutti K."/>
            <person name="Salamov A."/>
            <person name="Andreopoulos B."/>
            <person name="Baker S."/>
            <person name="Barry K."/>
            <person name="Bills G."/>
            <person name="Bluhm B."/>
            <person name="Cannon C."/>
            <person name="Castanera R."/>
            <person name="Culley D."/>
            <person name="Daum C."/>
            <person name="Ezra D."/>
            <person name="Gonzalez J."/>
            <person name="Henrissat B."/>
            <person name="Kuo A."/>
            <person name="Liang C."/>
            <person name="Lipzen A."/>
            <person name="Lutzoni F."/>
            <person name="Magnuson J."/>
            <person name="Mondo S."/>
            <person name="Nolan M."/>
            <person name="Ohm R."/>
            <person name="Pangilinan J."/>
            <person name="Park H.-J."/>
            <person name="Ramirez L."/>
            <person name="Alfaro M."/>
            <person name="Sun H."/>
            <person name="Tritt A."/>
            <person name="Yoshinaga Y."/>
            <person name="Zwiers L.-H."/>
            <person name="Turgeon B."/>
            <person name="Goodwin S."/>
            <person name="Spatafora J."/>
            <person name="Crous P."/>
            <person name="Grigoriev I."/>
        </authorList>
    </citation>
    <scope>NUCLEOTIDE SEQUENCE</scope>
    <source>
        <strain evidence="3">CBS 110217</strain>
    </source>
</reference>
<dbReference type="GO" id="GO:0016491">
    <property type="term" value="F:oxidoreductase activity"/>
    <property type="evidence" value="ECO:0007669"/>
    <property type="project" value="UniProtKB-KW"/>
</dbReference>
<dbReference type="InterPro" id="IPR023210">
    <property type="entry name" value="NADP_OxRdtase_dom"/>
</dbReference>
<dbReference type="AlphaFoldDB" id="A0A9P4HC62"/>
<dbReference type="Proteomes" id="UP000799777">
    <property type="component" value="Unassembled WGS sequence"/>
</dbReference>
<dbReference type="EMBL" id="ML978176">
    <property type="protein sequence ID" value="KAF2031943.1"/>
    <property type="molecule type" value="Genomic_DNA"/>
</dbReference>
<feature type="domain" description="NADP-dependent oxidoreductase" evidence="2">
    <location>
        <begin position="12"/>
        <end position="310"/>
    </location>
</feature>